<proteinExistence type="predicted"/>
<dbReference type="Proteomes" id="UP000824120">
    <property type="component" value="Chromosome 4"/>
</dbReference>
<reference evidence="1 2" key="1">
    <citation type="submission" date="2020-09" db="EMBL/GenBank/DDBJ databases">
        <title>De no assembly of potato wild relative species, Solanum commersonii.</title>
        <authorList>
            <person name="Cho K."/>
        </authorList>
    </citation>
    <scope>NUCLEOTIDE SEQUENCE [LARGE SCALE GENOMIC DNA]</scope>
    <source>
        <strain evidence="1">LZ3.2</strain>
        <tissue evidence="1">Leaf</tissue>
    </source>
</reference>
<sequence>MPHSPGLVAATPSVLSLNYRGSHLIFYSGPLLCGVPSSFIQQVIFSSTRYGMGSIHMVLIYLENNVISSSPKIPKDERDDFVLAGCFGGPEQNDVNIPRGLTAEVTIQPNINPNAMNIEISGFADHIEKLGFPATKLSLHIVNDEWKVFIRGFRVKGESRGPMPLFGVGWVSTSLGPFDVLDQRSMESIIRVGRSESTINEVFEIRMPTPHGLKSKGPIRSIGPLVT</sequence>
<accession>A0A9J5ZE47</accession>
<organism evidence="1 2">
    <name type="scientific">Solanum commersonii</name>
    <name type="common">Commerson's wild potato</name>
    <name type="synonym">Commerson's nightshade</name>
    <dbReference type="NCBI Taxonomy" id="4109"/>
    <lineage>
        <taxon>Eukaryota</taxon>
        <taxon>Viridiplantae</taxon>
        <taxon>Streptophyta</taxon>
        <taxon>Embryophyta</taxon>
        <taxon>Tracheophyta</taxon>
        <taxon>Spermatophyta</taxon>
        <taxon>Magnoliopsida</taxon>
        <taxon>eudicotyledons</taxon>
        <taxon>Gunneridae</taxon>
        <taxon>Pentapetalae</taxon>
        <taxon>asterids</taxon>
        <taxon>lamiids</taxon>
        <taxon>Solanales</taxon>
        <taxon>Solanaceae</taxon>
        <taxon>Solanoideae</taxon>
        <taxon>Solaneae</taxon>
        <taxon>Solanum</taxon>
    </lineage>
</organism>
<evidence type="ECO:0000313" key="1">
    <source>
        <dbReference type="EMBL" id="KAG5611203.1"/>
    </source>
</evidence>
<name>A0A9J5ZE47_SOLCO</name>
<evidence type="ECO:0000313" key="2">
    <source>
        <dbReference type="Proteomes" id="UP000824120"/>
    </source>
</evidence>
<dbReference type="EMBL" id="JACXVP010000004">
    <property type="protein sequence ID" value="KAG5611203.1"/>
    <property type="molecule type" value="Genomic_DNA"/>
</dbReference>
<comment type="caution">
    <text evidence="1">The sequence shown here is derived from an EMBL/GenBank/DDBJ whole genome shotgun (WGS) entry which is preliminary data.</text>
</comment>
<keyword evidence="2" id="KW-1185">Reference proteome</keyword>
<protein>
    <submittedName>
        <fullName evidence="1">Uncharacterized protein</fullName>
    </submittedName>
</protein>
<dbReference type="AlphaFoldDB" id="A0A9J5ZE47"/>
<gene>
    <name evidence="1" type="ORF">H5410_022484</name>
</gene>